<feature type="non-terminal residue" evidence="1">
    <location>
        <position position="42"/>
    </location>
</feature>
<name>A0A392VUA8_9FABA</name>
<keyword evidence="2" id="KW-1185">Reference proteome</keyword>
<dbReference type="AlphaFoldDB" id="A0A392VUA8"/>
<protein>
    <submittedName>
        <fullName evidence="1">Uncharacterized protein</fullName>
    </submittedName>
</protein>
<dbReference type="Proteomes" id="UP000265520">
    <property type="component" value="Unassembled WGS sequence"/>
</dbReference>
<dbReference type="EMBL" id="LXQA011261065">
    <property type="protein sequence ID" value="MCI91039.1"/>
    <property type="molecule type" value="Genomic_DNA"/>
</dbReference>
<accession>A0A392VUA8</accession>
<sequence>MFGLNWRYLASSGDHVAPTSPGNIKNVAWRLKILAWRPHAEH</sequence>
<organism evidence="1 2">
    <name type="scientific">Trifolium medium</name>
    <dbReference type="NCBI Taxonomy" id="97028"/>
    <lineage>
        <taxon>Eukaryota</taxon>
        <taxon>Viridiplantae</taxon>
        <taxon>Streptophyta</taxon>
        <taxon>Embryophyta</taxon>
        <taxon>Tracheophyta</taxon>
        <taxon>Spermatophyta</taxon>
        <taxon>Magnoliopsida</taxon>
        <taxon>eudicotyledons</taxon>
        <taxon>Gunneridae</taxon>
        <taxon>Pentapetalae</taxon>
        <taxon>rosids</taxon>
        <taxon>fabids</taxon>
        <taxon>Fabales</taxon>
        <taxon>Fabaceae</taxon>
        <taxon>Papilionoideae</taxon>
        <taxon>50 kb inversion clade</taxon>
        <taxon>NPAAA clade</taxon>
        <taxon>Hologalegina</taxon>
        <taxon>IRL clade</taxon>
        <taxon>Trifolieae</taxon>
        <taxon>Trifolium</taxon>
    </lineage>
</organism>
<proteinExistence type="predicted"/>
<comment type="caution">
    <text evidence="1">The sequence shown here is derived from an EMBL/GenBank/DDBJ whole genome shotgun (WGS) entry which is preliminary data.</text>
</comment>
<evidence type="ECO:0000313" key="1">
    <source>
        <dbReference type="EMBL" id="MCI91039.1"/>
    </source>
</evidence>
<reference evidence="1 2" key="1">
    <citation type="journal article" date="2018" name="Front. Plant Sci.">
        <title>Red Clover (Trifolium pratense) and Zigzag Clover (T. medium) - A Picture of Genomic Similarities and Differences.</title>
        <authorList>
            <person name="Dluhosova J."/>
            <person name="Istvanek J."/>
            <person name="Nedelnik J."/>
            <person name="Repkova J."/>
        </authorList>
    </citation>
    <scope>NUCLEOTIDE SEQUENCE [LARGE SCALE GENOMIC DNA]</scope>
    <source>
        <strain evidence="2">cv. 10/8</strain>
        <tissue evidence="1">Leaf</tissue>
    </source>
</reference>
<evidence type="ECO:0000313" key="2">
    <source>
        <dbReference type="Proteomes" id="UP000265520"/>
    </source>
</evidence>